<dbReference type="PANTHER" id="PTHR20852:SF57">
    <property type="entry name" value="GLUTAMINE SYNTHETASE 2 CYTOPLASMIC"/>
    <property type="match status" value="1"/>
</dbReference>
<feature type="non-terminal residue" evidence="2">
    <location>
        <position position="189"/>
    </location>
</feature>
<dbReference type="Gene3D" id="3.30.590.10">
    <property type="entry name" value="Glutamine synthetase/guanido kinase, catalytic domain"/>
    <property type="match status" value="1"/>
</dbReference>
<keyword evidence="3" id="KW-1185">Reference proteome</keyword>
<evidence type="ECO:0000313" key="3">
    <source>
        <dbReference type="Proteomes" id="UP001174909"/>
    </source>
</evidence>
<name>A0AA35WUZ7_GEOBA</name>
<dbReference type="SUPFAM" id="SSF54368">
    <property type="entry name" value="Glutamine synthetase, N-terminal domain"/>
    <property type="match status" value="1"/>
</dbReference>
<dbReference type="AlphaFoldDB" id="A0AA35WUZ7"/>
<dbReference type="GO" id="GO:0005737">
    <property type="term" value="C:cytoplasm"/>
    <property type="evidence" value="ECO:0007669"/>
    <property type="project" value="TreeGrafter"/>
</dbReference>
<dbReference type="PROSITE" id="PS00180">
    <property type="entry name" value="GLNA_1"/>
    <property type="match status" value="1"/>
</dbReference>
<gene>
    <name evidence="2" type="ORF">GBAR_LOCUS19059</name>
</gene>
<dbReference type="EMBL" id="CASHTH010002693">
    <property type="protein sequence ID" value="CAI8033789.1"/>
    <property type="molecule type" value="Genomic_DNA"/>
</dbReference>
<accession>A0AA35WUZ7</accession>
<organism evidence="2 3">
    <name type="scientific">Geodia barretti</name>
    <name type="common">Barrett's horny sponge</name>
    <dbReference type="NCBI Taxonomy" id="519541"/>
    <lineage>
        <taxon>Eukaryota</taxon>
        <taxon>Metazoa</taxon>
        <taxon>Porifera</taxon>
        <taxon>Demospongiae</taxon>
        <taxon>Heteroscleromorpha</taxon>
        <taxon>Tetractinellida</taxon>
        <taxon>Astrophorina</taxon>
        <taxon>Geodiidae</taxon>
        <taxon>Geodia</taxon>
    </lineage>
</organism>
<dbReference type="GO" id="GO:0004356">
    <property type="term" value="F:glutamine synthetase activity"/>
    <property type="evidence" value="ECO:0007669"/>
    <property type="project" value="InterPro"/>
</dbReference>
<evidence type="ECO:0000313" key="2">
    <source>
        <dbReference type="EMBL" id="CAI8033789.1"/>
    </source>
</evidence>
<dbReference type="Gene3D" id="3.10.20.70">
    <property type="entry name" value="Glutamine synthetase, N-terminal domain"/>
    <property type="match status" value="1"/>
</dbReference>
<evidence type="ECO:0000256" key="1">
    <source>
        <dbReference type="SAM" id="MobiDB-lite"/>
    </source>
</evidence>
<feature type="non-terminal residue" evidence="2">
    <location>
        <position position="1"/>
    </location>
</feature>
<sequence length="189" mass="21163">QNVRCKTGTLSCHPSSVSDLPQWSFDGSSTSQAQGHDSDVLLKPVNFYRDPFFLGNSILVCETYAKDGTPHTTNKRYSCDRIMERVMDEENSEFVIEQEYTLLDYDGHPFCWPKSAYPGQQGPYYCAVGATNVYGRQVHLAPCGGGFRSDSDTGPQTHAGRLERGRRPLQLQHLQNRLGLLVQIRSLCA</sequence>
<dbReference type="InterPro" id="IPR014746">
    <property type="entry name" value="Gln_synth/guanido_kin_cat_dom"/>
</dbReference>
<dbReference type="InterPro" id="IPR027302">
    <property type="entry name" value="Gln_synth_N_conserv_site"/>
</dbReference>
<dbReference type="SUPFAM" id="SSF55931">
    <property type="entry name" value="Glutamine synthetase/guanido kinase"/>
    <property type="match status" value="1"/>
</dbReference>
<comment type="caution">
    <text evidence="2">The sequence shown here is derived from an EMBL/GenBank/DDBJ whole genome shotgun (WGS) entry which is preliminary data.</text>
</comment>
<reference evidence="2" key="1">
    <citation type="submission" date="2023-03" db="EMBL/GenBank/DDBJ databases">
        <authorList>
            <person name="Steffen K."/>
            <person name="Cardenas P."/>
        </authorList>
    </citation>
    <scope>NUCLEOTIDE SEQUENCE</scope>
</reference>
<dbReference type="InterPro" id="IPR050292">
    <property type="entry name" value="Glutamine_Synthetase"/>
</dbReference>
<protein>
    <submittedName>
        <fullName evidence="2">Glutamine synthetase</fullName>
    </submittedName>
</protein>
<feature type="region of interest" description="Disordered" evidence="1">
    <location>
        <begin position="146"/>
        <end position="165"/>
    </location>
</feature>
<dbReference type="GO" id="GO:0006542">
    <property type="term" value="P:glutamine biosynthetic process"/>
    <property type="evidence" value="ECO:0007669"/>
    <property type="project" value="InterPro"/>
</dbReference>
<proteinExistence type="predicted"/>
<dbReference type="PANTHER" id="PTHR20852">
    <property type="entry name" value="GLUTAMINE SYNTHETASE"/>
    <property type="match status" value="1"/>
</dbReference>
<dbReference type="InterPro" id="IPR036651">
    <property type="entry name" value="Gln_synt_N_sf"/>
</dbReference>
<dbReference type="Proteomes" id="UP001174909">
    <property type="component" value="Unassembled WGS sequence"/>
</dbReference>